<dbReference type="SMART" id="SM00062">
    <property type="entry name" value="PBPb"/>
    <property type="match status" value="1"/>
</dbReference>
<dbReference type="InterPro" id="IPR001638">
    <property type="entry name" value="Solute-binding_3/MltF_N"/>
</dbReference>
<dbReference type="PROSITE" id="PS50887">
    <property type="entry name" value="GGDEF"/>
    <property type="match status" value="1"/>
</dbReference>
<keyword evidence="5" id="KW-0732">Signal</keyword>
<evidence type="ECO:0000259" key="6">
    <source>
        <dbReference type="PROSITE" id="PS50887"/>
    </source>
</evidence>
<dbReference type="EC" id="2.7.7.65" evidence="1"/>
<dbReference type="SUPFAM" id="SSF53850">
    <property type="entry name" value="Periplasmic binding protein-like II"/>
    <property type="match status" value="1"/>
</dbReference>
<dbReference type="Pfam" id="PF00990">
    <property type="entry name" value="GGDEF"/>
    <property type="match status" value="1"/>
</dbReference>
<dbReference type="PANTHER" id="PTHR45138:SF9">
    <property type="entry name" value="DIGUANYLATE CYCLASE DGCM-RELATED"/>
    <property type="match status" value="1"/>
</dbReference>
<dbReference type="GO" id="GO:0052621">
    <property type="term" value="F:diguanylate cyclase activity"/>
    <property type="evidence" value="ECO:0007669"/>
    <property type="project" value="UniProtKB-EC"/>
</dbReference>
<evidence type="ECO:0000313" key="7">
    <source>
        <dbReference type="EMBL" id="MDT0603441.1"/>
    </source>
</evidence>
<dbReference type="InterPro" id="IPR043128">
    <property type="entry name" value="Rev_trsase/Diguanyl_cyclase"/>
</dbReference>
<dbReference type="EMBL" id="JAVRIF010000003">
    <property type="protein sequence ID" value="MDT0603441.1"/>
    <property type="molecule type" value="Genomic_DNA"/>
</dbReference>
<gene>
    <name evidence="7" type="ORF">RM573_07515</name>
</gene>
<keyword evidence="4" id="KW-0472">Membrane</keyword>
<keyword evidence="3" id="KW-0175">Coiled coil</keyword>
<protein>
    <recommendedName>
        <fullName evidence="1">diguanylate cyclase</fullName>
        <ecNumber evidence="1">2.7.7.65</ecNumber>
    </recommendedName>
</protein>
<dbReference type="PANTHER" id="PTHR45138">
    <property type="entry name" value="REGULATORY COMPONENTS OF SENSORY TRANSDUCTION SYSTEM"/>
    <property type="match status" value="1"/>
</dbReference>
<evidence type="ECO:0000256" key="2">
    <source>
        <dbReference type="ARBA" id="ARBA00034247"/>
    </source>
</evidence>
<keyword evidence="7" id="KW-0548">Nucleotidyltransferase</keyword>
<evidence type="ECO:0000256" key="5">
    <source>
        <dbReference type="SAM" id="SignalP"/>
    </source>
</evidence>
<feature type="chain" id="PRO_5046825471" description="diguanylate cyclase" evidence="5">
    <location>
        <begin position="23"/>
        <end position="476"/>
    </location>
</feature>
<keyword evidence="8" id="KW-1185">Reference proteome</keyword>
<dbReference type="NCBIfam" id="TIGR00254">
    <property type="entry name" value="GGDEF"/>
    <property type="match status" value="1"/>
</dbReference>
<dbReference type="InterPro" id="IPR000160">
    <property type="entry name" value="GGDEF_dom"/>
</dbReference>
<keyword evidence="4" id="KW-0812">Transmembrane</keyword>
<name>A0ABU2ZZT7_9GAMM</name>
<reference evidence="7 8" key="1">
    <citation type="submission" date="2023-09" db="EMBL/GenBank/DDBJ databases">
        <authorList>
            <person name="Rey-Velasco X."/>
        </authorList>
    </citation>
    <scope>NUCLEOTIDE SEQUENCE [LARGE SCALE GENOMIC DNA]</scope>
    <source>
        <strain evidence="7 8">W431</strain>
    </source>
</reference>
<dbReference type="Gene3D" id="3.40.190.10">
    <property type="entry name" value="Periplasmic binding protein-like II"/>
    <property type="match status" value="2"/>
</dbReference>
<dbReference type="RefSeq" id="WP_311579598.1">
    <property type="nucleotide sequence ID" value="NZ_JAVRIF010000003.1"/>
</dbReference>
<dbReference type="SUPFAM" id="SSF55073">
    <property type="entry name" value="Nucleotide cyclase"/>
    <property type="match status" value="1"/>
</dbReference>
<dbReference type="InterPro" id="IPR029787">
    <property type="entry name" value="Nucleotide_cyclase"/>
</dbReference>
<dbReference type="SMART" id="SM00267">
    <property type="entry name" value="GGDEF"/>
    <property type="match status" value="1"/>
</dbReference>
<evidence type="ECO:0000256" key="1">
    <source>
        <dbReference type="ARBA" id="ARBA00012528"/>
    </source>
</evidence>
<dbReference type="Pfam" id="PF00497">
    <property type="entry name" value="SBP_bac_3"/>
    <property type="match status" value="1"/>
</dbReference>
<evidence type="ECO:0000313" key="8">
    <source>
        <dbReference type="Proteomes" id="UP001266357"/>
    </source>
</evidence>
<keyword evidence="7" id="KW-0808">Transferase</keyword>
<evidence type="ECO:0000256" key="3">
    <source>
        <dbReference type="SAM" id="Coils"/>
    </source>
</evidence>
<comment type="caution">
    <text evidence="7">The sequence shown here is derived from an EMBL/GenBank/DDBJ whole genome shotgun (WGS) entry which is preliminary data.</text>
</comment>
<dbReference type="CDD" id="cd13708">
    <property type="entry name" value="PBP2_BvgS_like_1"/>
    <property type="match status" value="1"/>
</dbReference>
<comment type="catalytic activity">
    <reaction evidence="2">
        <text>2 GTP = 3',3'-c-di-GMP + 2 diphosphate</text>
        <dbReference type="Rhea" id="RHEA:24898"/>
        <dbReference type="ChEBI" id="CHEBI:33019"/>
        <dbReference type="ChEBI" id="CHEBI:37565"/>
        <dbReference type="ChEBI" id="CHEBI:58805"/>
        <dbReference type="EC" id="2.7.7.65"/>
    </reaction>
</comment>
<accession>A0ABU2ZZT7</accession>
<dbReference type="InterPro" id="IPR050469">
    <property type="entry name" value="Diguanylate_Cyclase"/>
</dbReference>
<proteinExistence type="predicted"/>
<dbReference type="Proteomes" id="UP001266357">
    <property type="component" value="Unassembled WGS sequence"/>
</dbReference>
<feature type="transmembrane region" description="Helical" evidence="4">
    <location>
        <begin position="255"/>
        <end position="276"/>
    </location>
</feature>
<feature type="domain" description="GGDEF" evidence="6">
    <location>
        <begin position="341"/>
        <end position="470"/>
    </location>
</feature>
<dbReference type="CDD" id="cd01949">
    <property type="entry name" value="GGDEF"/>
    <property type="match status" value="1"/>
</dbReference>
<organism evidence="7 8">
    <name type="scientific">Thalassotalea castellviae</name>
    <dbReference type="NCBI Taxonomy" id="3075612"/>
    <lineage>
        <taxon>Bacteria</taxon>
        <taxon>Pseudomonadati</taxon>
        <taxon>Pseudomonadota</taxon>
        <taxon>Gammaproteobacteria</taxon>
        <taxon>Alteromonadales</taxon>
        <taxon>Colwelliaceae</taxon>
        <taxon>Thalassotalea</taxon>
    </lineage>
</organism>
<sequence length="476" mass="54422">MFKNILCLLVVTLIFWGSIAWAQKAELTKIKYCVDPKWAPYEAIHNKKHEGISKEYLDIISQKSPLTFQLVPTTDWHQTLEFVKTNKCHFISMLNQSPERDHFLTFSDVYFHAPNALYAHYDQPMIGNLSSITTQSIAVVLDYRLYHYLKKNFPHINVIAVNNELEGLEKVEAKEIDYYVGSYYSANKIIQDASFSKLRIVGIAELEDKLRIGVNKHSEFLLPHLNQAISKISEQDHQTVFDYFKTTNFVHKTDYTLVLGLACFFSAIFIILYVGYSRSVRFSRALASKNKKLKALHAQLDAKNKQLAELAIRDPLTMLYNRSHLAEMINQQIKLKDRYNKRSCLIMIDIDDFKQINDTLGHKVGDDILKNLSNVLIKCARNSDIVARWGGEEFVLLCPETDIDKAILLAKRFQQALQEMKSEACPNVTCSIGISELHTKDSADEWFISADNAMYQAKAQGKNSISTLGNTNKVST</sequence>
<feature type="signal peptide" evidence="5">
    <location>
        <begin position="1"/>
        <end position="22"/>
    </location>
</feature>
<dbReference type="Gene3D" id="3.30.70.270">
    <property type="match status" value="1"/>
</dbReference>
<keyword evidence="4" id="KW-1133">Transmembrane helix</keyword>
<feature type="coiled-coil region" evidence="3">
    <location>
        <begin position="286"/>
        <end position="313"/>
    </location>
</feature>
<evidence type="ECO:0000256" key="4">
    <source>
        <dbReference type="SAM" id="Phobius"/>
    </source>
</evidence>